<dbReference type="EMBL" id="JAUSWV010000002">
    <property type="protein sequence ID" value="MDQ0583401.1"/>
    <property type="molecule type" value="Genomic_DNA"/>
</dbReference>
<keyword evidence="3" id="KW-1185">Reference proteome</keyword>
<gene>
    <name evidence="2" type="ORF">QF030_005579</name>
</gene>
<organism evidence="2 3">
    <name type="scientific">Streptomyces rishiriensis</name>
    <dbReference type="NCBI Taxonomy" id="68264"/>
    <lineage>
        <taxon>Bacteria</taxon>
        <taxon>Bacillati</taxon>
        <taxon>Actinomycetota</taxon>
        <taxon>Actinomycetes</taxon>
        <taxon>Kitasatosporales</taxon>
        <taxon>Streptomycetaceae</taxon>
        <taxon>Streptomyces</taxon>
    </lineage>
</organism>
<dbReference type="Proteomes" id="UP001230654">
    <property type="component" value="Unassembled WGS sequence"/>
</dbReference>
<evidence type="ECO:0000313" key="3">
    <source>
        <dbReference type="Proteomes" id="UP001230654"/>
    </source>
</evidence>
<accession>A0ABU0NW71</accession>
<proteinExistence type="predicted"/>
<feature type="region of interest" description="Disordered" evidence="1">
    <location>
        <begin position="83"/>
        <end position="109"/>
    </location>
</feature>
<sequence>MAFLELELHAELLAHGGGDVGVDTGRLAGVVLELDGRVRDVGTDPDHALVPDRLGQLVGQRGGARRRAVAASGAVVLGLVTAGGEQQGASDREGSDRCQAGARGGRASGGACGHGGFLRRMDGDADGSTNADGSTRTHTFGCRDLV</sequence>
<comment type="caution">
    <text evidence="2">The sequence shown here is derived from an EMBL/GenBank/DDBJ whole genome shotgun (WGS) entry which is preliminary data.</text>
</comment>
<reference evidence="2 3" key="1">
    <citation type="submission" date="2023-07" db="EMBL/GenBank/DDBJ databases">
        <title>Comparative genomics of wheat-associated soil bacteria to identify genetic determinants of phenazine resistance.</title>
        <authorList>
            <person name="Mouncey N."/>
        </authorList>
    </citation>
    <scope>NUCLEOTIDE SEQUENCE [LARGE SCALE GENOMIC DNA]</scope>
    <source>
        <strain evidence="2 3">B2I6</strain>
    </source>
</reference>
<protein>
    <submittedName>
        <fullName evidence="2">Uncharacterized protein</fullName>
    </submittedName>
</protein>
<evidence type="ECO:0000256" key="1">
    <source>
        <dbReference type="SAM" id="MobiDB-lite"/>
    </source>
</evidence>
<name>A0ABU0NW71_STRRH</name>
<evidence type="ECO:0000313" key="2">
    <source>
        <dbReference type="EMBL" id="MDQ0583401.1"/>
    </source>
</evidence>